<dbReference type="GO" id="GO:0035435">
    <property type="term" value="P:phosphate ion transmembrane transport"/>
    <property type="evidence" value="ECO:0007669"/>
    <property type="project" value="TreeGrafter"/>
</dbReference>
<dbReference type="SUPFAM" id="SSF103473">
    <property type="entry name" value="MFS general substrate transporter"/>
    <property type="match status" value="2"/>
</dbReference>
<evidence type="ECO:0000256" key="4">
    <source>
        <dbReference type="ARBA" id="ARBA00022989"/>
    </source>
</evidence>
<dbReference type="PROSITE" id="PS50850">
    <property type="entry name" value="MFS"/>
    <property type="match status" value="1"/>
</dbReference>
<evidence type="ECO:0000256" key="5">
    <source>
        <dbReference type="ARBA" id="ARBA00023136"/>
    </source>
</evidence>
<sequence>AAGGYGRYRAAIFAAMFVGYTLYYFNRKTFSFVMPAVMAEVPLGKDELGLITSSQSAAYAISKFISGVLSDQMSARWLFSSGLLMVGLVNVVFSWSSTVTAFAGLWFLNGLAQGLGWPPCGKILRKWFEPSQFGTWWAILSTSMNLAGGLGPIVAALVSMNYDWRKTLSFSGFTCMVVSFVCLVLIKNEPSDVGLPNIEQGAKKGKKGSSSDNSTLTELLLSPYLWVLSTGYLVVFGVKTCCTDWGQLFLIQERGQSMLVGSSYMSALEIGGLVGSIAAGYLSDRAVAKVGLSSYGNPRHGLLLSMMAGMCVSMFLFRITVTGDSPKNMRFLLAFFLPLPFSSFPEEITVSLVKEIFSYNNLSTLTDFKKSNYVTLKFYKESSEDFGSSVGGFLAGLPFSTIAKHYSWATAFWVAEVTCIASTVAFFFLRNIRTKMGRISKKAD</sequence>
<gene>
    <name evidence="8" type="primary">Slc37a4</name>
    <name evidence="8" type="ORF">UROPYL_R06056</name>
</gene>
<feature type="transmembrane region" description="Helical" evidence="6">
    <location>
        <begin position="224"/>
        <end position="242"/>
    </location>
</feature>
<feature type="transmembrane region" description="Helical" evidence="6">
    <location>
        <begin position="83"/>
        <end position="108"/>
    </location>
</feature>
<evidence type="ECO:0000256" key="2">
    <source>
        <dbReference type="ARBA" id="ARBA00009598"/>
    </source>
</evidence>
<dbReference type="Pfam" id="PF07690">
    <property type="entry name" value="MFS_1"/>
    <property type="match status" value="1"/>
</dbReference>
<keyword evidence="3 6" id="KW-0812">Transmembrane</keyword>
<keyword evidence="5 6" id="KW-0472">Membrane</keyword>
<feature type="transmembrane region" description="Helical" evidence="6">
    <location>
        <begin position="263"/>
        <end position="282"/>
    </location>
</feature>
<dbReference type="FunFam" id="1.20.1250.20:FF:000111">
    <property type="entry name" value="Solute carrier family 37 member 4"/>
    <property type="match status" value="1"/>
</dbReference>
<feature type="transmembrane region" description="Helical" evidence="6">
    <location>
        <begin position="167"/>
        <end position="186"/>
    </location>
</feature>
<dbReference type="PANTHER" id="PTHR43826">
    <property type="entry name" value="GLUCOSE-6-PHOSPHATE EXCHANGER SLC37A4"/>
    <property type="match status" value="1"/>
</dbReference>
<feature type="transmembrane region" description="Helical" evidence="6">
    <location>
        <begin position="136"/>
        <end position="160"/>
    </location>
</feature>
<dbReference type="CDD" id="cd17343">
    <property type="entry name" value="MFS_SLC37A4"/>
    <property type="match status" value="1"/>
</dbReference>
<evidence type="ECO:0000259" key="7">
    <source>
        <dbReference type="PROSITE" id="PS50850"/>
    </source>
</evidence>
<name>A0A7K5T1Z6_9FRIN</name>
<dbReference type="GO" id="GO:0005789">
    <property type="term" value="C:endoplasmic reticulum membrane"/>
    <property type="evidence" value="ECO:0007669"/>
    <property type="project" value="TreeGrafter"/>
</dbReference>
<keyword evidence="9" id="KW-1185">Reference proteome</keyword>
<protein>
    <submittedName>
        <fullName evidence="8">G6PT1 protein</fullName>
    </submittedName>
</protein>
<comment type="caution">
    <text evidence="8">The sequence shown here is derived from an EMBL/GenBank/DDBJ whole genome shotgun (WGS) entry which is preliminary data.</text>
</comment>
<dbReference type="GO" id="GO:0061513">
    <property type="term" value="F:glucose 6-phosphate:phosphate antiporter activity"/>
    <property type="evidence" value="ECO:0007669"/>
    <property type="project" value="TreeGrafter"/>
</dbReference>
<comment type="subcellular location">
    <subcellularLocation>
        <location evidence="1">Endomembrane system</location>
        <topology evidence="1">Multi-pass membrane protein</topology>
    </subcellularLocation>
</comment>
<dbReference type="EMBL" id="VZRH01004489">
    <property type="protein sequence ID" value="NWT98347.1"/>
    <property type="molecule type" value="Genomic_DNA"/>
</dbReference>
<reference evidence="8 9" key="1">
    <citation type="submission" date="2019-09" db="EMBL/GenBank/DDBJ databases">
        <title>Bird 10,000 Genomes (B10K) Project - Family phase.</title>
        <authorList>
            <person name="Zhang G."/>
        </authorList>
    </citation>
    <scope>NUCLEOTIDE SEQUENCE [LARGE SCALE GENOMIC DNA]</scope>
    <source>
        <strain evidence="8">B10K-DU-012-38</strain>
        <tissue evidence="8">Muscle</tissue>
    </source>
</reference>
<feature type="transmembrane region" description="Helical" evidence="6">
    <location>
        <begin position="302"/>
        <end position="319"/>
    </location>
</feature>
<dbReference type="Proteomes" id="UP000524542">
    <property type="component" value="Unassembled WGS sequence"/>
</dbReference>
<feature type="transmembrane region" description="Helical" evidence="6">
    <location>
        <begin position="331"/>
        <end position="353"/>
    </location>
</feature>
<comment type="similarity">
    <text evidence="2">Belongs to the major facilitator superfamily. Organophosphate:Pi antiporter (OPA) (TC 2.A.1.4) family.</text>
</comment>
<dbReference type="InterPro" id="IPR051337">
    <property type="entry name" value="OPA_Antiporter"/>
</dbReference>
<dbReference type="InterPro" id="IPR020846">
    <property type="entry name" value="MFS_dom"/>
</dbReference>
<dbReference type="PROSITE" id="PS00942">
    <property type="entry name" value="GLPT"/>
    <property type="match status" value="1"/>
</dbReference>
<dbReference type="Gene3D" id="1.20.1250.20">
    <property type="entry name" value="MFS general substrate transporter like domains"/>
    <property type="match status" value="2"/>
</dbReference>
<dbReference type="InterPro" id="IPR000849">
    <property type="entry name" value="Sugar_P_transporter"/>
</dbReference>
<feature type="non-terminal residue" evidence="8">
    <location>
        <position position="1"/>
    </location>
</feature>
<dbReference type="InterPro" id="IPR036259">
    <property type="entry name" value="MFS_trans_sf"/>
</dbReference>
<evidence type="ECO:0000313" key="8">
    <source>
        <dbReference type="EMBL" id="NWT98347.1"/>
    </source>
</evidence>
<dbReference type="InterPro" id="IPR011701">
    <property type="entry name" value="MFS"/>
</dbReference>
<evidence type="ECO:0000256" key="6">
    <source>
        <dbReference type="SAM" id="Phobius"/>
    </source>
</evidence>
<proteinExistence type="inferred from homology"/>
<accession>A0A7K5T1Z6</accession>
<dbReference type="AlphaFoldDB" id="A0A7K5T1Z6"/>
<dbReference type="InterPro" id="IPR021159">
    <property type="entry name" value="Sugar-P_transporter_CS"/>
</dbReference>
<feature type="domain" description="Major facilitator superfamily (MFS) profile" evidence="7">
    <location>
        <begin position="12"/>
        <end position="434"/>
    </location>
</feature>
<dbReference type="PIRSF" id="PIRSF002808">
    <property type="entry name" value="Hexose_phosphate_transp"/>
    <property type="match status" value="1"/>
</dbReference>
<dbReference type="PANTHER" id="PTHR43826:SF3">
    <property type="entry name" value="GLUCOSE-6-PHOSPHATE EXCHANGER SLC37A4"/>
    <property type="match status" value="1"/>
</dbReference>
<evidence type="ECO:0000313" key="9">
    <source>
        <dbReference type="Proteomes" id="UP000524542"/>
    </source>
</evidence>
<organism evidence="8 9">
    <name type="scientific">Urocynchramus pylzowi</name>
    <dbReference type="NCBI Taxonomy" id="571890"/>
    <lineage>
        <taxon>Eukaryota</taxon>
        <taxon>Metazoa</taxon>
        <taxon>Chordata</taxon>
        <taxon>Craniata</taxon>
        <taxon>Vertebrata</taxon>
        <taxon>Euteleostomi</taxon>
        <taxon>Archelosauria</taxon>
        <taxon>Archosauria</taxon>
        <taxon>Dinosauria</taxon>
        <taxon>Saurischia</taxon>
        <taxon>Theropoda</taxon>
        <taxon>Coelurosauria</taxon>
        <taxon>Aves</taxon>
        <taxon>Neognathae</taxon>
        <taxon>Neoaves</taxon>
        <taxon>Telluraves</taxon>
        <taxon>Australaves</taxon>
        <taxon>Passeriformes</taxon>
        <taxon>Passeroidea</taxon>
        <taxon>Fringillidae</taxon>
        <taxon>Urocynchramus</taxon>
    </lineage>
</organism>
<feature type="transmembrane region" description="Helical" evidence="6">
    <location>
        <begin position="6"/>
        <end position="25"/>
    </location>
</feature>
<keyword evidence="4 6" id="KW-1133">Transmembrane helix</keyword>
<evidence type="ECO:0000256" key="1">
    <source>
        <dbReference type="ARBA" id="ARBA00004127"/>
    </source>
</evidence>
<feature type="transmembrane region" description="Helical" evidence="6">
    <location>
        <begin position="406"/>
        <end position="429"/>
    </location>
</feature>
<evidence type="ECO:0000256" key="3">
    <source>
        <dbReference type="ARBA" id="ARBA00022692"/>
    </source>
</evidence>
<feature type="non-terminal residue" evidence="8">
    <location>
        <position position="444"/>
    </location>
</feature>